<dbReference type="RefSeq" id="WP_148972916.1">
    <property type="nucleotide sequence ID" value="NZ_VTER01000001.1"/>
</dbReference>
<organism evidence="11 12">
    <name type="scientific">Bacillus infantis</name>
    <dbReference type="NCBI Taxonomy" id="324767"/>
    <lineage>
        <taxon>Bacteria</taxon>
        <taxon>Bacillati</taxon>
        <taxon>Bacillota</taxon>
        <taxon>Bacilli</taxon>
        <taxon>Bacillales</taxon>
        <taxon>Bacillaceae</taxon>
        <taxon>Bacillus</taxon>
    </lineage>
</organism>
<comment type="caution">
    <text evidence="11">The sequence shown here is derived from an EMBL/GenBank/DDBJ whole genome shotgun (WGS) entry which is preliminary data.</text>
</comment>
<dbReference type="Proteomes" id="UP000322139">
    <property type="component" value="Unassembled WGS sequence"/>
</dbReference>
<evidence type="ECO:0000313" key="11">
    <source>
        <dbReference type="EMBL" id="TYS51926.1"/>
    </source>
</evidence>
<evidence type="ECO:0000256" key="6">
    <source>
        <dbReference type="ARBA" id="ARBA00023303"/>
    </source>
</evidence>
<feature type="transmembrane region" description="Helical" evidence="10">
    <location>
        <begin position="92"/>
        <end position="110"/>
    </location>
</feature>
<dbReference type="PANTHER" id="PTHR28259:SF1">
    <property type="entry name" value="FLUORIDE EXPORT PROTEIN 1-RELATED"/>
    <property type="match status" value="1"/>
</dbReference>
<evidence type="ECO:0000256" key="2">
    <source>
        <dbReference type="ARBA" id="ARBA00022475"/>
    </source>
</evidence>
<keyword evidence="10" id="KW-0915">Sodium</keyword>
<dbReference type="PANTHER" id="PTHR28259">
    <property type="entry name" value="FLUORIDE EXPORT PROTEIN 1-RELATED"/>
    <property type="match status" value="1"/>
</dbReference>
<comment type="subcellular location">
    <subcellularLocation>
        <location evidence="1 10">Cell membrane</location>
        <topology evidence="1 10">Multi-pass membrane protein</topology>
    </subcellularLocation>
</comment>
<evidence type="ECO:0000256" key="3">
    <source>
        <dbReference type="ARBA" id="ARBA00022692"/>
    </source>
</evidence>
<dbReference type="AlphaFoldDB" id="A0A5D4RQ45"/>
<gene>
    <name evidence="10 11" type="primary">crcB</name>
    <name evidence="10" type="synonym">fluC</name>
    <name evidence="11" type="ORF">FZD51_00290</name>
</gene>
<reference evidence="11 12" key="1">
    <citation type="submission" date="2019-08" db="EMBL/GenBank/DDBJ databases">
        <title>Bacillus genomes from the desert of Cuatro Cienegas, Coahuila.</title>
        <authorList>
            <person name="Olmedo-Alvarez G."/>
        </authorList>
    </citation>
    <scope>NUCLEOTIDE SEQUENCE [LARGE SCALE GENOMIC DNA]</scope>
    <source>
        <strain evidence="11 12">CH446_14T</strain>
    </source>
</reference>
<keyword evidence="10" id="KW-0479">Metal-binding</keyword>
<keyword evidence="6 10" id="KW-0407">Ion channel</keyword>
<feature type="transmembrane region" description="Helical" evidence="10">
    <location>
        <begin position="32"/>
        <end position="50"/>
    </location>
</feature>
<comment type="similarity">
    <text evidence="7 10">Belongs to the fluoride channel Fluc/FEX (TC 1.A.43) family.</text>
</comment>
<dbReference type="NCBIfam" id="TIGR00494">
    <property type="entry name" value="crcB"/>
    <property type="match status" value="1"/>
</dbReference>
<dbReference type="GO" id="GO:0005886">
    <property type="term" value="C:plasma membrane"/>
    <property type="evidence" value="ECO:0007669"/>
    <property type="project" value="UniProtKB-SubCell"/>
</dbReference>
<evidence type="ECO:0000256" key="7">
    <source>
        <dbReference type="ARBA" id="ARBA00035120"/>
    </source>
</evidence>
<feature type="binding site" evidence="10">
    <location>
        <position position="75"/>
    </location>
    <ligand>
        <name>Na(+)</name>
        <dbReference type="ChEBI" id="CHEBI:29101"/>
        <note>structural</note>
    </ligand>
</feature>
<dbReference type="GO" id="GO:0140114">
    <property type="term" value="P:cellular detoxification of fluoride"/>
    <property type="evidence" value="ECO:0007669"/>
    <property type="project" value="UniProtKB-UniRule"/>
</dbReference>
<dbReference type="EMBL" id="VTER01000001">
    <property type="protein sequence ID" value="TYS51926.1"/>
    <property type="molecule type" value="Genomic_DNA"/>
</dbReference>
<feature type="transmembrane region" description="Helical" evidence="10">
    <location>
        <begin position="5"/>
        <end position="26"/>
    </location>
</feature>
<dbReference type="Pfam" id="PF02537">
    <property type="entry name" value="CRCB"/>
    <property type="match status" value="1"/>
</dbReference>
<feature type="transmembrane region" description="Helical" evidence="10">
    <location>
        <begin position="62"/>
        <end position="80"/>
    </location>
</feature>
<sequence>MIYMYVGLAGMLGSILRYWIGISLFAENVFPYSTLACNLAGSFVLAWVTTIGFKRINVSPELTAAIGTGFVGSFTTFSTLSVETVDLFNKGHLVPGILYILLSMIGGLLFSRLGFSIAKEELAS</sequence>
<evidence type="ECO:0000256" key="9">
    <source>
        <dbReference type="ARBA" id="ARBA00049940"/>
    </source>
</evidence>
<keyword evidence="10" id="KW-0406">Ion transport</keyword>
<comment type="activity regulation">
    <text evidence="10">Na(+) is not transported, but it plays an essential structural role and its presence is essential for fluoride channel function.</text>
</comment>
<keyword evidence="4 10" id="KW-1133">Transmembrane helix</keyword>
<name>A0A5D4RQ45_9BACI</name>
<dbReference type="GO" id="GO:0062054">
    <property type="term" value="F:fluoride channel activity"/>
    <property type="evidence" value="ECO:0007669"/>
    <property type="project" value="UniProtKB-UniRule"/>
</dbReference>
<keyword evidence="5 10" id="KW-0472">Membrane</keyword>
<keyword evidence="3 10" id="KW-0812">Transmembrane</keyword>
<feature type="binding site" evidence="10">
    <location>
        <position position="72"/>
    </location>
    <ligand>
        <name>Na(+)</name>
        <dbReference type="ChEBI" id="CHEBI:29101"/>
        <note>structural</note>
    </ligand>
</feature>
<evidence type="ECO:0000256" key="1">
    <source>
        <dbReference type="ARBA" id="ARBA00004651"/>
    </source>
</evidence>
<evidence type="ECO:0000256" key="5">
    <source>
        <dbReference type="ARBA" id="ARBA00023136"/>
    </source>
</evidence>
<evidence type="ECO:0000256" key="4">
    <source>
        <dbReference type="ARBA" id="ARBA00022989"/>
    </source>
</evidence>
<accession>A0A5D4RQ45</accession>
<dbReference type="HAMAP" id="MF_00454">
    <property type="entry name" value="FluC"/>
    <property type="match status" value="1"/>
</dbReference>
<evidence type="ECO:0000313" key="12">
    <source>
        <dbReference type="Proteomes" id="UP000322139"/>
    </source>
</evidence>
<dbReference type="GO" id="GO:0046872">
    <property type="term" value="F:metal ion binding"/>
    <property type="evidence" value="ECO:0007669"/>
    <property type="project" value="UniProtKB-KW"/>
</dbReference>
<comment type="catalytic activity">
    <reaction evidence="8">
        <text>fluoride(in) = fluoride(out)</text>
        <dbReference type="Rhea" id="RHEA:76159"/>
        <dbReference type="ChEBI" id="CHEBI:17051"/>
    </reaction>
    <physiologicalReaction direction="left-to-right" evidence="8">
        <dbReference type="Rhea" id="RHEA:76160"/>
    </physiologicalReaction>
</comment>
<evidence type="ECO:0000256" key="8">
    <source>
        <dbReference type="ARBA" id="ARBA00035585"/>
    </source>
</evidence>
<dbReference type="InterPro" id="IPR003691">
    <property type="entry name" value="FluC"/>
</dbReference>
<comment type="function">
    <text evidence="9 10">Fluoride-specific ion channel. Important for reducing fluoride concentration in the cell, thus reducing its toxicity.</text>
</comment>
<protein>
    <recommendedName>
        <fullName evidence="10">Fluoride-specific ion channel FluC</fullName>
    </recommendedName>
</protein>
<keyword evidence="10" id="KW-0813">Transport</keyword>
<keyword evidence="2 10" id="KW-1003">Cell membrane</keyword>
<proteinExistence type="inferred from homology"/>
<evidence type="ECO:0000256" key="10">
    <source>
        <dbReference type="HAMAP-Rule" id="MF_00454"/>
    </source>
</evidence>